<organism evidence="1 2">
    <name type="scientific">Krasilnikovia cinnamomea</name>
    <dbReference type="NCBI Taxonomy" id="349313"/>
    <lineage>
        <taxon>Bacteria</taxon>
        <taxon>Bacillati</taxon>
        <taxon>Actinomycetota</taxon>
        <taxon>Actinomycetes</taxon>
        <taxon>Micromonosporales</taxon>
        <taxon>Micromonosporaceae</taxon>
        <taxon>Krasilnikovia</taxon>
    </lineage>
</organism>
<comment type="caution">
    <text evidence="1">The sequence shown here is derived from an EMBL/GenBank/DDBJ whole genome shotgun (WGS) entry which is preliminary data.</text>
</comment>
<dbReference type="OrthoDB" id="9903532at2"/>
<keyword evidence="2" id="KW-1185">Reference proteome</keyword>
<reference evidence="1 2" key="1">
    <citation type="submission" date="2019-02" db="EMBL/GenBank/DDBJ databases">
        <title>Sequencing the genomes of 1000 actinobacteria strains.</title>
        <authorList>
            <person name="Klenk H.-P."/>
        </authorList>
    </citation>
    <scope>NUCLEOTIDE SEQUENCE [LARGE SCALE GENOMIC DNA]</scope>
    <source>
        <strain evidence="1 2">DSM 45162</strain>
    </source>
</reference>
<dbReference type="Proteomes" id="UP000292564">
    <property type="component" value="Unassembled WGS sequence"/>
</dbReference>
<dbReference type="EMBL" id="SHKY01000001">
    <property type="protein sequence ID" value="RZU51404.1"/>
    <property type="molecule type" value="Genomic_DNA"/>
</dbReference>
<sequence length="106" mass="11728">MPARWSGRPVPDNAAAQWVARLPRVGLGSVVGREMIVQSPSHVRSGDLIISGGERYRVDRADPPVNNVVQVHLAYTEGRRSLYLHASSPVRVVRAKRRKRRPDAAA</sequence>
<gene>
    <name evidence="1" type="ORF">EV385_3231</name>
</gene>
<accession>A0A4Q7ZLE1</accession>
<dbReference type="AlphaFoldDB" id="A0A4Q7ZLE1"/>
<name>A0A4Q7ZLE1_9ACTN</name>
<proteinExistence type="predicted"/>
<dbReference type="RefSeq" id="WP_130510171.1">
    <property type="nucleotide sequence ID" value="NZ_SHKY01000001.1"/>
</dbReference>
<evidence type="ECO:0000313" key="2">
    <source>
        <dbReference type="Proteomes" id="UP000292564"/>
    </source>
</evidence>
<protein>
    <submittedName>
        <fullName evidence="1">Uncharacterized protein</fullName>
    </submittedName>
</protein>
<evidence type="ECO:0000313" key="1">
    <source>
        <dbReference type="EMBL" id="RZU51404.1"/>
    </source>
</evidence>